<comment type="caution">
    <text evidence="2">The sequence shown here is derived from an EMBL/GenBank/DDBJ whole genome shotgun (WGS) entry which is preliminary data.</text>
</comment>
<evidence type="ECO:0000256" key="1">
    <source>
        <dbReference type="SAM" id="MobiDB-lite"/>
    </source>
</evidence>
<gene>
    <name evidence="2" type="ORF">FisN_3Hh383</name>
</gene>
<proteinExistence type="predicted"/>
<accession>A0A1Z5JQG5</accession>
<feature type="compositionally biased region" description="Basic and acidic residues" evidence="1">
    <location>
        <begin position="68"/>
        <end position="78"/>
    </location>
</feature>
<dbReference type="AlphaFoldDB" id="A0A1Z5JQG5"/>
<evidence type="ECO:0000313" key="3">
    <source>
        <dbReference type="Proteomes" id="UP000198406"/>
    </source>
</evidence>
<evidence type="ECO:0000313" key="2">
    <source>
        <dbReference type="EMBL" id="GAX16136.1"/>
    </source>
</evidence>
<feature type="region of interest" description="Disordered" evidence="1">
    <location>
        <begin position="21"/>
        <end position="81"/>
    </location>
</feature>
<reference evidence="2 3" key="1">
    <citation type="journal article" date="2015" name="Plant Cell">
        <title>Oil accumulation by the oleaginous diatom Fistulifera solaris as revealed by the genome and transcriptome.</title>
        <authorList>
            <person name="Tanaka T."/>
            <person name="Maeda Y."/>
            <person name="Veluchamy A."/>
            <person name="Tanaka M."/>
            <person name="Abida H."/>
            <person name="Marechal E."/>
            <person name="Bowler C."/>
            <person name="Muto M."/>
            <person name="Sunaga Y."/>
            <person name="Tanaka M."/>
            <person name="Yoshino T."/>
            <person name="Taniguchi T."/>
            <person name="Fukuda Y."/>
            <person name="Nemoto M."/>
            <person name="Matsumoto M."/>
            <person name="Wong P.S."/>
            <person name="Aburatani S."/>
            <person name="Fujibuchi W."/>
        </authorList>
    </citation>
    <scope>NUCLEOTIDE SEQUENCE [LARGE SCALE GENOMIC DNA]</scope>
    <source>
        <strain evidence="2 3">JPCC DA0580</strain>
    </source>
</reference>
<dbReference type="EMBL" id="BDSP01000102">
    <property type="protein sequence ID" value="GAX16136.1"/>
    <property type="molecule type" value="Genomic_DNA"/>
</dbReference>
<keyword evidence="3" id="KW-1185">Reference proteome</keyword>
<feature type="region of interest" description="Disordered" evidence="1">
    <location>
        <begin position="181"/>
        <end position="234"/>
    </location>
</feature>
<organism evidence="2 3">
    <name type="scientific">Fistulifera solaris</name>
    <name type="common">Oleaginous diatom</name>
    <dbReference type="NCBI Taxonomy" id="1519565"/>
    <lineage>
        <taxon>Eukaryota</taxon>
        <taxon>Sar</taxon>
        <taxon>Stramenopiles</taxon>
        <taxon>Ochrophyta</taxon>
        <taxon>Bacillariophyta</taxon>
        <taxon>Bacillariophyceae</taxon>
        <taxon>Bacillariophycidae</taxon>
        <taxon>Naviculales</taxon>
        <taxon>Naviculaceae</taxon>
        <taxon>Fistulifera</taxon>
    </lineage>
</organism>
<name>A0A1Z5JQG5_FISSO</name>
<protein>
    <submittedName>
        <fullName evidence="2">Uncharacterized protein</fullName>
    </submittedName>
</protein>
<dbReference type="Proteomes" id="UP000198406">
    <property type="component" value="Unassembled WGS sequence"/>
</dbReference>
<dbReference type="InParanoid" id="A0A1Z5JQG5"/>
<sequence>MVALMNNIFNQIKSECECEPDEQLSSVDNKTPGRARIDNSDTDCHSHAIPVEVQSSTHEIGETEAQEEASHAADEHYQDTQSSLPEFEYLTNDGFFDHNEPLPKDTNEEANDNDNPVAVLYKKKIFNSSFICAKRVAKLTPSDRTRLRALVKLKADDLPKAMLHVNIPPFPTAAEMAEKIAMKSTRKRSSDPVSRSKRPRRGSSLPSSSTQYNQKIAPKASRTEEPIPATTMSS</sequence>
<feature type="compositionally biased region" description="Basic and acidic residues" evidence="1">
    <location>
        <begin position="35"/>
        <end position="46"/>
    </location>
</feature>